<evidence type="ECO:0000313" key="2">
    <source>
        <dbReference type="EMBL" id="CAI8594304.1"/>
    </source>
</evidence>
<proteinExistence type="predicted"/>
<accession>A0AAV0Z9V3</accession>
<dbReference type="AlphaFoldDB" id="A0AAV0Z9V3"/>
<gene>
    <name evidence="2" type="ORF">VFH_I134720</name>
</gene>
<protein>
    <recommendedName>
        <fullName evidence="1">Putative plant transposon protein domain-containing protein</fullName>
    </recommendedName>
</protein>
<dbReference type="EMBL" id="OX451735">
    <property type="protein sequence ID" value="CAI8594304.1"/>
    <property type="molecule type" value="Genomic_DNA"/>
</dbReference>
<evidence type="ECO:0000313" key="3">
    <source>
        <dbReference type="Proteomes" id="UP001157006"/>
    </source>
</evidence>
<reference evidence="2 3" key="1">
    <citation type="submission" date="2023-01" db="EMBL/GenBank/DDBJ databases">
        <authorList>
            <person name="Kreplak J."/>
        </authorList>
    </citation>
    <scope>NUCLEOTIDE SEQUENCE [LARGE SCALE GENOMIC DNA]</scope>
</reference>
<evidence type="ECO:0000259" key="1">
    <source>
        <dbReference type="Pfam" id="PF20167"/>
    </source>
</evidence>
<name>A0AAV0Z9V3_VICFA</name>
<dbReference type="Pfam" id="PF20167">
    <property type="entry name" value="Transposase_32"/>
    <property type="match status" value="1"/>
</dbReference>
<feature type="domain" description="Putative plant transposon protein" evidence="1">
    <location>
        <begin position="3"/>
        <end position="90"/>
    </location>
</feature>
<sequence length="174" mass="20054">MEDLLREAQVLLVLILHNIRPSSHTSAFTLDTPQLLYLIMLGRRIDVAQIIANEMRNVVESGKEFGAGTKTICPLVFPGLMMGLLIASRVQIPNMVHFKIKTKVNDMYVDKYCLEKKRREGQSGQTSSETLNYNDWDLRLRQDFTYTWDQNDSSHRVVMSLHDAIYKLKILPEV</sequence>
<dbReference type="InterPro" id="IPR046796">
    <property type="entry name" value="Transposase_32_dom"/>
</dbReference>
<keyword evidence="3" id="KW-1185">Reference proteome</keyword>
<organism evidence="2 3">
    <name type="scientific">Vicia faba</name>
    <name type="common">Broad bean</name>
    <name type="synonym">Faba vulgaris</name>
    <dbReference type="NCBI Taxonomy" id="3906"/>
    <lineage>
        <taxon>Eukaryota</taxon>
        <taxon>Viridiplantae</taxon>
        <taxon>Streptophyta</taxon>
        <taxon>Embryophyta</taxon>
        <taxon>Tracheophyta</taxon>
        <taxon>Spermatophyta</taxon>
        <taxon>Magnoliopsida</taxon>
        <taxon>eudicotyledons</taxon>
        <taxon>Gunneridae</taxon>
        <taxon>Pentapetalae</taxon>
        <taxon>rosids</taxon>
        <taxon>fabids</taxon>
        <taxon>Fabales</taxon>
        <taxon>Fabaceae</taxon>
        <taxon>Papilionoideae</taxon>
        <taxon>50 kb inversion clade</taxon>
        <taxon>NPAAA clade</taxon>
        <taxon>Hologalegina</taxon>
        <taxon>IRL clade</taxon>
        <taxon>Fabeae</taxon>
        <taxon>Vicia</taxon>
    </lineage>
</organism>
<dbReference type="Proteomes" id="UP001157006">
    <property type="component" value="Chromosome 1S"/>
</dbReference>